<dbReference type="RefSeq" id="WP_016482223.1">
    <property type="nucleotide sequence ID" value="NC_021487.1"/>
</dbReference>
<evidence type="ECO:0000313" key="2">
    <source>
        <dbReference type="EMBL" id="CCW34668.1"/>
    </source>
</evidence>
<dbReference type="STRING" id="454171.CP488_00311"/>
<feature type="transmembrane region" description="Helical" evidence="1">
    <location>
        <begin position="6"/>
        <end position="30"/>
    </location>
</feature>
<dbReference type="HOGENOM" id="CLU_1592089_0_0_0"/>
<dbReference type="KEGG" id="ccz:CCALI_00845"/>
<reference evidence="3" key="1">
    <citation type="submission" date="2013-03" db="EMBL/GenBank/DDBJ databases">
        <title>Genome sequence of Chthonomonas calidirosea, the first sequenced genome from the Armatimonadetes phylum (formally candidate division OP10).</title>
        <authorList>
            <person name="Lee K.C.Y."/>
            <person name="Morgan X.C."/>
            <person name="Dunfield P.F."/>
            <person name="Tamas I."/>
            <person name="Houghton K.M."/>
            <person name="Vyssotski M."/>
            <person name="Ryan J.L.J."/>
            <person name="Lagutin K."/>
            <person name="McDonald I.R."/>
            <person name="Stott M.B."/>
        </authorList>
    </citation>
    <scope>NUCLEOTIDE SEQUENCE [LARGE SCALE GENOMIC DNA]</scope>
    <source>
        <strain evidence="3">DSM 23976 / ICMP 18418 / T49</strain>
    </source>
</reference>
<feature type="transmembrane region" description="Helical" evidence="1">
    <location>
        <begin position="76"/>
        <end position="100"/>
    </location>
</feature>
<dbReference type="InParanoid" id="S0ET89"/>
<keyword evidence="1" id="KW-0472">Membrane</keyword>
<feature type="transmembrane region" description="Helical" evidence="1">
    <location>
        <begin position="121"/>
        <end position="154"/>
    </location>
</feature>
<keyword evidence="3" id="KW-1185">Reference proteome</keyword>
<dbReference type="AlphaFoldDB" id="S0ET89"/>
<dbReference type="PATRIC" id="fig|1303518.3.peg.853"/>
<protein>
    <submittedName>
        <fullName evidence="2">Uncharacterized protein</fullName>
    </submittedName>
</protein>
<sequence>MTTAAVQATVVTLLTLMATWTGLLMAVALLLPAATQVAEHHLQTSKVRSFLLGLGLLISIAIGFSLFRAGSPVAKLLGFASLELFGALLVLGAAGIAQLIGRRGEPEVGQPNFRNLLRGSLTLSLAMGFPFIGWFLFAPLAVVFALGAGLLAVWPERRLAPKTLPPVISGGGPTQEGLNH</sequence>
<keyword evidence="1" id="KW-0812">Transmembrane</keyword>
<evidence type="ECO:0000256" key="1">
    <source>
        <dbReference type="SAM" id="Phobius"/>
    </source>
</evidence>
<accession>S0ET89</accession>
<feature type="transmembrane region" description="Helical" evidence="1">
    <location>
        <begin position="50"/>
        <end position="70"/>
    </location>
</feature>
<keyword evidence="1" id="KW-1133">Transmembrane helix</keyword>
<name>S0ET89_CHTCT</name>
<evidence type="ECO:0000313" key="3">
    <source>
        <dbReference type="Proteomes" id="UP000014227"/>
    </source>
</evidence>
<dbReference type="EMBL" id="HF951689">
    <property type="protein sequence ID" value="CCW34668.1"/>
    <property type="molecule type" value="Genomic_DNA"/>
</dbReference>
<gene>
    <name evidence="2" type="ORF">CCALI_00845</name>
</gene>
<organism evidence="2 3">
    <name type="scientific">Chthonomonas calidirosea (strain DSM 23976 / ICMP 18418 / T49)</name>
    <dbReference type="NCBI Taxonomy" id="1303518"/>
    <lineage>
        <taxon>Bacteria</taxon>
        <taxon>Bacillati</taxon>
        <taxon>Armatimonadota</taxon>
        <taxon>Chthonomonadia</taxon>
        <taxon>Chthonomonadales</taxon>
        <taxon>Chthonomonadaceae</taxon>
        <taxon>Chthonomonas</taxon>
    </lineage>
</organism>
<proteinExistence type="predicted"/>
<dbReference type="Proteomes" id="UP000014227">
    <property type="component" value="Chromosome I"/>
</dbReference>